<keyword evidence="3" id="KW-1185">Reference proteome</keyword>
<organism evidence="4">
    <name type="scientific">Schistocephalus solidus</name>
    <name type="common">Tapeworm</name>
    <dbReference type="NCBI Taxonomy" id="70667"/>
    <lineage>
        <taxon>Eukaryota</taxon>
        <taxon>Metazoa</taxon>
        <taxon>Spiralia</taxon>
        <taxon>Lophotrochozoa</taxon>
        <taxon>Platyhelminthes</taxon>
        <taxon>Cestoda</taxon>
        <taxon>Eucestoda</taxon>
        <taxon>Diphyllobothriidea</taxon>
        <taxon>Diphyllobothriidae</taxon>
        <taxon>Schistocephalus</taxon>
    </lineage>
</organism>
<protein>
    <submittedName>
        <fullName evidence="2 4">Uncharacterized protein</fullName>
    </submittedName>
</protein>
<dbReference type="Proteomes" id="UP000275846">
    <property type="component" value="Unassembled WGS sequence"/>
</dbReference>
<evidence type="ECO:0000313" key="3">
    <source>
        <dbReference type="Proteomes" id="UP000275846"/>
    </source>
</evidence>
<accession>A0A183T5F2</accession>
<evidence type="ECO:0000313" key="4">
    <source>
        <dbReference type="WBParaSite" id="SSLN_0001214501-mRNA-1"/>
    </source>
</evidence>
<dbReference type="AlphaFoldDB" id="A0A183T5F2"/>
<reference evidence="4" key="1">
    <citation type="submission" date="2016-06" db="UniProtKB">
        <authorList>
            <consortium name="WormBaseParasite"/>
        </authorList>
    </citation>
    <scope>IDENTIFICATION</scope>
</reference>
<proteinExistence type="predicted"/>
<dbReference type="EMBL" id="UYSU01036738">
    <property type="protein sequence ID" value="VDL98085.1"/>
    <property type="molecule type" value="Genomic_DNA"/>
</dbReference>
<gene>
    <name evidence="2" type="ORF">SSLN_LOCUS11700</name>
</gene>
<reference evidence="2 3" key="2">
    <citation type="submission" date="2018-11" db="EMBL/GenBank/DDBJ databases">
        <authorList>
            <consortium name="Pathogen Informatics"/>
        </authorList>
    </citation>
    <scope>NUCLEOTIDE SEQUENCE [LARGE SCALE GENOMIC DNA]</scope>
    <source>
        <strain evidence="2 3">NST_G2</strain>
    </source>
</reference>
<feature type="region of interest" description="Disordered" evidence="1">
    <location>
        <begin position="1"/>
        <end position="28"/>
    </location>
</feature>
<evidence type="ECO:0000256" key="1">
    <source>
        <dbReference type="SAM" id="MobiDB-lite"/>
    </source>
</evidence>
<dbReference type="WBParaSite" id="SSLN_0001214501-mRNA-1">
    <property type="protein sequence ID" value="SSLN_0001214501-mRNA-1"/>
    <property type="gene ID" value="SSLN_0001214501"/>
</dbReference>
<name>A0A183T5F2_SCHSO</name>
<evidence type="ECO:0000313" key="2">
    <source>
        <dbReference type="EMBL" id="VDL98085.1"/>
    </source>
</evidence>
<dbReference type="OrthoDB" id="421226at2759"/>
<sequence length="102" mass="11381">MIQAWRRGQERLRQRQPPAPDPISGLLDSVLTPDTGGVLCSKGVSVMYGDRYCQMARLHSKPTYDDSCLLGEASRRRSNVGERAKEMLTMPVTYHSEDQLGG</sequence>